<evidence type="ECO:0000256" key="3">
    <source>
        <dbReference type="SAM" id="SignalP"/>
    </source>
</evidence>
<keyword evidence="3" id="KW-0732">Signal</keyword>
<evidence type="ECO:0000256" key="2">
    <source>
        <dbReference type="PROSITE-ProRule" id="PRU00023"/>
    </source>
</evidence>
<dbReference type="PANTHER" id="PTHR24161:SF85">
    <property type="entry name" value="PALMITOYLTRANSFERASE HIP14"/>
    <property type="match status" value="1"/>
</dbReference>
<comment type="caution">
    <text evidence="4">The sequence shown here is derived from an EMBL/GenBank/DDBJ whole genome shotgun (WGS) entry which is preliminary data.</text>
</comment>
<dbReference type="SMART" id="SM00248">
    <property type="entry name" value="ANK"/>
    <property type="match status" value="7"/>
</dbReference>
<dbReference type="PROSITE" id="PS50297">
    <property type="entry name" value="ANK_REP_REGION"/>
    <property type="match status" value="2"/>
</dbReference>
<keyword evidence="5" id="KW-1185">Reference proteome</keyword>
<dbReference type="Proteomes" id="UP000529417">
    <property type="component" value="Unassembled WGS sequence"/>
</dbReference>
<proteinExistence type="predicted"/>
<name>A0A7Z0I2H1_9RHOB</name>
<organism evidence="4 5">
    <name type="scientific">Rhabdonatronobacter sediminivivens</name>
    <dbReference type="NCBI Taxonomy" id="2743469"/>
    <lineage>
        <taxon>Bacteria</taxon>
        <taxon>Pseudomonadati</taxon>
        <taxon>Pseudomonadota</taxon>
        <taxon>Alphaproteobacteria</taxon>
        <taxon>Rhodobacterales</taxon>
        <taxon>Paracoccaceae</taxon>
        <taxon>Rhabdonatronobacter</taxon>
    </lineage>
</organism>
<evidence type="ECO:0000313" key="4">
    <source>
        <dbReference type="EMBL" id="NYS26728.1"/>
    </source>
</evidence>
<gene>
    <name evidence="4" type="ORF">HUK65_17260</name>
</gene>
<dbReference type="InterPro" id="IPR036770">
    <property type="entry name" value="Ankyrin_rpt-contain_sf"/>
</dbReference>
<evidence type="ECO:0000313" key="5">
    <source>
        <dbReference type="Proteomes" id="UP000529417"/>
    </source>
</evidence>
<feature type="repeat" description="ANK" evidence="2">
    <location>
        <begin position="343"/>
        <end position="378"/>
    </location>
</feature>
<dbReference type="RefSeq" id="WP_179907521.1">
    <property type="nucleotide sequence ID" value="NZ_JACBXS010000066.1"/>
</dbReference>
<dbReference type="Pfam" id="PF12796">
    <property type="entry name" value="Ank_2"/>
    <property type="match status" value="1"/>
</dbReference>
<sequence>MNRAVNLSFLSSIALLAAVSTGAQASPGCDAFNTAAFFATATPEDVAECLDQGADLLPDTAPEDSPLFHAVRNATTPLVLDVLLDEALERDQLEDVLHQPGRLGRSITHIAAAEARGPAMITWLATREADIRATYDCNDAWRPSCTEPIHIAAHRSDGFLFVATLLALGADGTVSTRFGLTPAEMPRTESPSHWSIHALLDREDWPEKTLGLNDAEPDPNAACDSFLTPDFFASATLGEVAFCLEQGAVATATDREGNTALHHAAAHAADPRIIDLLLLRLHMQAPESVANALQRANQTGFSPLHHAARHGTGPEAIARLIAWGADPNALAPPIAEPRFSADRGTTPLHLAARNTSRAREAILTVLLAMGASPTVQDHRGEGRGGRQALHYLMQSRPNVRETRLMLHKEFAGRRRPSPLSDDARATALHFATHANVEHGVISALVRQGFSPDDRDSNQMTPLMNGARFATDETVFGLLLQESRDPCWVNEAGLSIPALLAGNPVLSRDDPTGRTQTPLAAYRARCPA</sequence>
<reference evidence="4 5" key="1">
    <citation type="journal article" date="2000" name="Arch. Microbiol.">
        <title>Rhodobaca bogoriensis gen. nov. and sp. nov., an alkaliphilic purple nonsulfur bacterium from African Rift Valley soda lakes.</title>
        <authorList>
            <person name="Milford A.D."/>
            <person name="Achenbach L.A."/>
            <person name="Jung D.O."/>
            <person name="Madigan M.T."/>
        </authorList>
    </citation>
    <scope>NUCLEOTIDE SEQUENCE [LARGE SCALE GENOMIC DNA]</scope>
    <source>
        <strain evidence="4 5">2376</strain>
    </source>
</reference>
<feature type="chain" id="PRO_5030513975" evidence="3">
    <location>
        <begin position="26"/>
        <end position="527"/>
    </location>
</feature>
<dbReference type="InterPro" id="IPR002110">
    <property type="entry name" value="Ankyrin_rpt"/>
</dbReference>
<feature type="repeat" description="ANK" evidence="2">
    <location>
        <begin position="299"/>
        <end position="332"/>
    </location>
</feature>
<protein>
    <submittedName>
        <fullName evidence="4">Ankyrin repeat domain-containing protein</fullName>
    </submittedName>
</protein>
<dbReference type="AlphaFoldDB" id="A0A7Z0I2H1"/>
<dbReference type="Pfam" id="PF00023">
    <property type="entry name" value="Ank"/>
    <property type="match status" value="1"/>
</dbReference>
<dbReference type="PROSITE" id="PS50088">
    <property type="entry name" value="ANK_REPEAT"/>
    <property type="match status" value="2"/>
</dbReference>
<keyword evidence="1" id="KW-0677">Repeat</keyword>
<feature type="signal peptide" evidence="3">
    <location>
        <begin position="1"/>
        <end position="25"/>
    </location>
</feature>
<accession>A0A7Z0I2H1</accession>
<dbReference type="SUPFAM" id="SSF48403">
    <property type="entry name" value="Ankyrin repeat"/>
    <property type="match status" value="1"/>
</dbReference>
<dbReference type="PANTHER" id="PTHR24161">
    <property type="entry name" value="ANK_REP_REGION DOMAIN-CONTAINING PROTEIN-RELATED"/>
    <property type="match status" value="1"/>
</dbReference>
<dbReference type="EMBL" id="JACBXS010000066">
    <property type="protein sequence ID" value="NYS26728.1"/>
    <property type="molecule type" value="Genomic_DNA"/>
</dbReference>
<evidence type="ECO:0000256" key="1">
    <source>
        <dbReference type="ARBA" id="ARBA00022737"/>
    </source>
</evidence>
<dbReference type="Gene3D" id="1.25.40.20">
    <property type="entry name" value="Ankyrin repeat-containing domain"/>
    <property type="match status" value="3"/>
</dbReference>
<keyword evidence="2" id="KW-0040">ANK repeat</keyword>